<dbReference type="Proteomes" id="UP000587070">
    <property type="component" value="Unassembled WGS sequence"/>
</dbReference>
<comment type="caution">
    <text evidence="2">The sequence shown here is derived from an EMBL/GenBank/DDBJ whole genome shotgun (WGS) entry which is preliminary data.</text>
</comment>
<reference evidence="2 3" key="1">
    <citation type="submission" date="2020-08" db="EMBL/GenBank/DDBJ databases">
        <title>Genome sequencing of Purple Non-Sulfur Bacteria from various extreme environments.</title>
        <authorList>
            <person name="Mayer M."/>
        </authorList>
    </citation>
    <scope>NUCLEOTIDE SEQUENCE [LARGE SCALE GENOMIC DNA]</scope>
    <source>
        <strain evidence="2 3">2761</strain>
    </source>
</reference>
<keyword evidence="3" id="KW-1185">Reference proteome</keyword>
<dbReference type="RefSeq" id="WP_153116778.1">
    <property type="nucleotide sequence ID" value="NZ_JACIGE010000007.1"/>
</dbReference>
<protein>
    <recommendedName>
        <fullName evidence="4">Carboxypeptidase regulatory-like domain-containing protein</fullName>
    </recommendedName>
</protein>
<keyword evidence="1" id="KW-1133">Transmembrane helix</keyword>
<dbReference type="OrthoDB" id="5568005at2"/>
<accession>A0A840G7G6</accession>
<name>A0A840G7G6_RHOTE</name>
<proteinExistence type="predicted"/>
<evidence type="ECO:0000313" key="2">
    <source>
        <dbReference type="EMBL" id="MBB4247816.1"/>
    </source>
</evidence>
<organism evidence="2 3">
    <name type="scientific">Rhodocyclus tenuis</name>
    <name type="common">Rhodospirillum tenue</name>
    <dbReference type="NCBI Taxonomy" id="1066"/>
    <lineage>
        <taxon>Bacteria</taxon>
        <taxon>Pseudomonadati</taxon>
        <taxon>Pseudomonadota</taxon>
        <taxon>Betaproteobacteria</taxon>
        <taxon>Rhodocyclales</taxon>
        <taxon>Rhodocyclaceae</taxon>
        <taxon>Rhodocyclus</taxon>
    </lineage>
</organism>
<keyword evidence="1" id="KW-0472">Membrane</keyword>
<keyword evidence="1" id="KW-0812">Transmembrane</keyword>
<evidence type="ECO:0000313" key="3">
    <source>
        <dbReference type="Proteomes" id="UP000587070"/>
    </source>
</evidence>
<dbReference type="AlphaFoldDB" id="A0A840G7G6"/>
<evidence type="ECO:0008006" key="4">
    <source>
        <dbReference type="Google" id="ProtNLM"/>
    </source>
</evidence>
<gene>
    <name evidence="2" type="ORF">GGD90_002201</name>
</gene>
<feature type="transmembrane region" description="Helical" evidence="1">
    <location>
        <begin position="25"/>
        <end position="45"/>
    </location>
</feature>
<dbReference type="EMBL" id="JACIGE010000007">
    <property type="protein sequence ID" value="MBB4247816.1"/>
    <property type="molecule type" value="Genomic_DNA"/>
</dbReference>
<evidence type="ECO:0000256" key="1">
    <source>
        <dbReference type="SAM" id="Phobius"/>
    </source>
</evidence>
<sequence>MGKPLPDITAERRQRRLFLAADSDLPGFADNIAVLVFLTIFMVLYCSPVHAEDVAAAASANSRSSAQESYSWVSGGVGDEARTALQQQAGSYNVQVTFSERHGAYIAGVPFTISRVDGLVKQREAHAGTADGPLLYLRLPPGTYLIRAQIDGVWQSQRVNAPASGAPIKLSFIAVGE</sequence>